<keyword evidence="3" id="KW-1185">Reference proteome</keyword>
<dbReference type="InterPro" id="IPR013830">
    <property type="entry name" value="SGNH_hydro"/>
</dbReference>
<reference evidence="2" key="1">
    <citation type="submission" date="2022-10" db="EMBL/GenBank/DDBJ databases">
        <authorList>
            <person name="Koch H."/>
        </authorList>
    </citation>
    <scope>NUCLEOTIDE SEQUENCE</scope>
    <source>
        <strain evidence="2">DNF</strain>
    </source>
</reference>
<accession>A0AA86N0U4</accession>
<dbReference type="KEGG" id="nti:DNFV4_03052"/>
<dbReference type="Gene3D" id="3.40.50.1110">
    <property type="entry name" value="SGNH hydrolase"/>
    <property type="match status" value="1"/>
</dbReference>
<dbReference type="InterPro" id="IPR036514">
    <property type="entry name" value="SGNH_hydro_sf"/>
</dbReference>
<dbReference type="Proteomes" id="UP001179121">
    <property type="component" value="Chromosome"/>
</dbReference>
<evidence type="ECO:0000313" key="3">
    <source>
        <dbReference type="Proteomes" id="UP001179121"/>
    </source>
</evidence>
<dbReference type="Pfam" id="PF13472">
    <property type="entry name" value="Lipase_GDSL_2"/>
    <property type="match status" value="1"/>
</dbReference>
<dbReference type="GO" id="GO:0004622">
    <property type="term" value="F:phosphatidylcholine lysophospholipase activity"/>
    <property type="evidence" value="ECO:0007669"/>
    <property type="project" value="TreeGrafter"/>
</dbReference>
<evidence type="ECO:0000259" key="1">
    <source>
        <dbReference type="Pfam" id="PF13472"/>
    </source>
</evidence>
<proteinExistence type="predicted"/>
<feature type="domain" description="SGNH hydrolase-type esterase" evidence="1">
    <location>
        <begin position="61"/>
        <end position="243"/>
    </location>
</feature>
<name>A0AA86N0U4_9BACT</name>
<dbReference type="InterPro" id="IPR051532">
    <property type="entry name" value="Ester_Hydrolysis_Enzymes"/>
</dbReference>
<dbReference type="SUPFAM" id="SSF52266">
    <property type="entry name" value="SGNH hydrolase"/>
    <property type="match status" value="1"/>
</dbReference>
<evidence type="ECO:0000313" key="2">
    <source>
        <dbReference type="EMBL" id="CAI4032622.1"/>
    </source>
</evidence>
<organism evidence="2 3">
    <name type="scientific">Nitrospira tepida</name>
    <dbReference type="NCBI Taxonomy" id="2973512"/>
    <lineage>
        <taxon>Bacteria</taxon>
        <taxon>Pseudomonadati</taxon>
        <taxon>Nitrospirota</taxon>
        <taxon>Nitrospiria</taxon>
        <taxon>Nitrospirales</taxon>
        <taxon>Nitrospiraceae</taxon>
        <taxon>Nitrospira</taxon>
    </lineage>
</organism>
<dbReference type="PANTHER" id="PTHR30383">
    <property type="entry name" value="THIOESTERASE 1/PROTEASE 1/LYSOPHOSPHOLIPASE L1"/>
    <property type="match status" value="1"/>
</dbReference>
<gene>
    <name evidence="2" type="ORF">DNFV4_03052</name>
</gene>
<sequence length="264" mass="28382">MHLRAGHAAGVCLSVLLGFQIGMPASEVSPIERLNEHSSPATTPLMPVASAPSVAIRIMPLGDSITEASSGFGSYRYYLWQELTREGFAVDFVGSMTGIGGAVSNPEEFDSDHEGHPGWRADEVAANIERWAGSARPDLVLIHLGTNDLAQGQPPSDVVQDLTTIIDRLRIVNPHIHILLAQIIPMRADGPPDVLELNRAISALAATARTVASPVEAVDHFTGFDHAGMTWDGIHPNGEGNRRIALVWRQALLPHLRAIQQAAQ</sequence>
<dbReference type="EMBL" id="OX365700">
    <property type="protein sequence ID" value="CAI4032622.1"/>
    <property type="molecule type" value="Genomic_DNA"/>
</dbReference>
<dbReference type="AlphaFoldDB" id="A0AA86N0U4"/>
<dbReference type="PANTHER" id="PTHR30383:SF2">
    <property type="entry name" value="CELLULOSE-BINDING PROTEIN"/>
    <property type="match status" value="1"/>
</dbReference>
<protein>
    <recommendedName>
        <fullName evidence="1">SGNH hydrolase-type esterase domain-containing protein</fullName>
    </recommendedName>
</protein>
<dbReference type="CDD" id="cd01833">
    <property type="entry name" value="XynB_like"/>
    <property type="match status" value="1"/>
</dbReference>
<dbReference type="RefSeq" id="WP_289269343.1">
    <property type="nucleotide sequence ID" value="NZ_OX365700.1"/>
</dbReference>